<accession>A0A5K7S7S9</accession>
<keyword evidence="1" id="KW-0812">Transmembrane</keyword>
<evidence type="ECO:0000313" key="4">
    <source>
        <dbReference type="Proteomes" id="UP001193389"/>
    </source>
</evidence>
<feature type="transmembrane region" description="Helical" evidence="1">
    <location>
        <begin position="212"/>
        <end position="230"/>
    </location>
</feature>
<dbReference type="KEGG" id="anf:AQPE_1736"/>
<dbReference type="RefSeq" id="WP_318350560.1">
    <property type="nucleotide sequence ID" value="NZ_AP018694.1"/>
</dbReference>
<dbReference type="EMBL" id="AP018694">
    <property type="protein sequence ID" value="BBE17580.1"/>
    <property type="molecule type" value="Genomic_DNA"/>
</dbReference>
<evidence type="ECO:0000259" key="2">
    <source>
        <dbReference type="Pfam" id="PF08334"/>
    </source>
</evidence>
<proteinExistence type="predicted"/>
<reference evidence="3" key="1">
    <citation type="journal article" date="2020" name="Int. J. Syst. Evol. Microbiol.">
        <title>Aquipluma nitroreducens gen. nov. sp. nov., a novel facultatively anaerobic bacterium isolated from a freshwater lake.</title>
        <authorList>
            <person name="Watanabe M."/>
            <person name="Kojima H."/>
            <person name="Fukui M."/>
        </authorList>
    </citation>
    <scope>NUCLEOTIDE SEQUENCE</scope>
    <source>
        <strain evidence="3">MeG22</strain>
    </source>
</reference>
<name>A0A5K7S7S9_9BACT</name>
<dbReference type="InterPro" id="IPR013545">
    <property type="entry name" value="T2SS_protein-GspG_C"/>
</dbReference>
<gene>
    <name evidence="3" type="ORF">AQPE_1736</name>
</gene>
<feature type="transmembrane region" description="Helical" evidence="1">
    <location>
        <begin position="56"/>
        <end position="77"/>
    </location>
</feature>
<keyword evidence="1" id="KW-0472">Membrane</keyword>
<dbReference type="SUPFAM" id="SSF54523">
    <property type="entry name" value="Pili subunits"/>
    <property type="match status" value="1"/>
</dbReference>
<feature type="domain" description="Type II secretion system protein GspG C-terminal" evidence="2">
    <location>
        <begin position="239"/>
        <end position="321"/>
    </location>
</feature>
<organism evidence="3 4">
    <name type="scientific">Aquipluma nitroreducens</name>
    <dbReference type="NCBI Taxonomy" id="2010828"/>
    <lineage>
        <taxon>Bacteria</taxon>
        <taxon>Pseudomonadati</taxon>
        <taxon>Bacteroidota</taxon>
        <taxon>Bacteroidia</taxon>
        <taxon>Marinilabiliales</taxon>
        <taxon>Prolixibacteraceae</taxon>
        <taxon>Aquipluma</taxon>
    </lineage>
</organism>
<evidence type="ECO:0000313" key="3">
    <source>
        <dbReference type="EMBL" id="BBE17580.1"/>
    </source>
</evidence>
<keyword evidence="4" id="KW-1185">Reference proteome</keyword>
<protein>
    <recommendedName>
        <fullName evidence="2">Type II secretion system protein GspG C-terminal domain-containing protein</fullName>
    </recommendedName>
</protein>
<dbReference type="Proteomes" id="UP001193389">
    <property type="component" value="Chromosome"/>
</dbReference>
<feature type="transmembrane region" description="Helical" evidence="1">
    <location>
        <begin position="27"/>
        <end position="44"/>
    </location>
</feature>
<dbReference type="Pfam" id="PF08334">
    <property type="entry name" value="T2SSG"/>
    <property type="match status" value="1"/>
</dbReference>
<keyword evidence="1" id="KW-1133">Transmembrane helix</keyword>
<sequence length="336" mass="38642">MNISVTLTKSEFQNVLLKHFIETYFNYKRLIIVMFIFLLLSIQVGGFEEGKAFEIFILYPLCGLILYALYLSMRFWIPFIKFKKIMDPKTLIASYNVSNNVDNLKIETITGQKVVFWRKIINIKKVKNHLFISLLDNSTYIIPESQFEDEAAINDFVQSVKNGIIKTRGTLSVSIFLRPPYLLGLVCFIPLFGLIVGIVLVLLGLFYYKDKLLVLIGCLGVIFTIGYYKYTFPDSERDKQFAKISQMQLNSLIKDIEYYKLQNGNYPDKLEQLQNSNSMVIIYDPLQSKNGKSSKYNYILVGDRYKLFSSGIDGIANTKDDISPEVEDISKVGLIK</sequence>
<dbReference type="InterPro" id="IPR045584">
    <property type="entry name" value="Pilin-like"/>
</dbReference>
<evidence type="ECO:0000256" key="1">
    <source>
        <dbReference type="SAM" id="Phobius"/>
    </source>
</evidence>
<feature type="transmembrane region" description="Helical" evidence="1">
    <location>
        <begin position="181"/>
        <end position="206"/>
    </location>
</feature>
<dbReference type="AlphaFoldDB" id="A0A5K7S7S9"/>